<name>A0A8S5RC04_9VIRU</name>
<sequence>MAIYIKVNNTEYPAEINGNPKDRSWGERDTKTVTLTMSHDAVAALLPNNTPWSIIQREMVDVLNEQDQPTGETKEVVNEYDNSEYSLAGEITDYRDGTVSVKMGKPTESELSEATVTALVGQSITPQRAVALRPVIEQASASLSDGEAAKSPELFPRWADHIGETVKPGDRRSDMDESGVLHVYKVREGQGHTTQADWAPHLTPALWVVVDVTHAGTQDDPIPAARGMEYTYGLYYLDSEDGKTYKCERTGEAAGGKIVLQYLPHELVGNYFTAV</sequence>
<organism evidence="1">
    <name type="scientific">virus sp. ctRwG8</name>
    <dbReference type="NCBI Taxonomy" id="2828254"/>
    <lineage>
        <taxon>Viruses</taxon>
    </lineage>
</organism>
<proteinExistence type="predicted"/>
<protein>
    <submittedName>
        <fullName evidence="1">Uncharacterized protein</fullName>
    </submittedName>
</protein>
<dbReference type="EMBL" id="BK059090">
    <property type="protein sequence ID" value="DAE28597.1"/>
    <property type="molecule type" value="Genomic_DNA"/>
</dbReference>
<reference evidence="1" key="1">
    <citation type="journal article" date="2021" name="Proc. Natl. Acad. Sci. U.S.A.">
        <title>A Catalog of Tens of Thousands of Viruses from Human Metagenomes Reveals Hidden Associations with Chronic Diseases.</title>
        <authorList>
            <person name="Tisza M.J."/>
            <person name="Buck C.B."/>
        </authorList>
    </citation>
    <scope>NUCLEOTIDE SEQUENCE</scope>
    <source>
        <strain evidence="1">CtRwG8</strain>
    </source>
</reference>
<evidence type="ECO:0000313" key="1">
    <source>
        <dbReference type="EMBL" id="DAE28597.1"/>
    </source>
</evidence>
<accession>A0A8S5RC04</accession>